<feature type="region of interest" description="Disordered" evidence="11">
    <location>
        <begin position="1"/>
        <end position="39"/>
    </location>
</feature>
<evidence type="ECO:0000256" key="1">
    <source>
        <dbReference type="ARBA" id="ARBA00001947"/>
    </source>
</evidence>
<evidence type="ECO:0000313" key="13">
    <source>
        <dbReference type="Proteomes" id="UP000602198"/>
    </source>
</evidence>
<comment type="subcellular location">
    <subcellularLocation>
        <location evidence="2">Secreted</location>
    </subcellularLocation>
</comment>
<evidence type="ECO:0000256" key="5">
    <source>
        <dbReference type="ARBA" id="ARBA00022670"/>
    </source>
</evidence>
<evidence type="ECO:0000256" key="4">
    <source>
        <dbReference type="ARBA" id="ARBA00022525"/>
    </source>
</evidence>
<gene>
    <name evidence="12" type="ORF">JK358_36035</name>
</gene>
<keyword evidence="13" id="KW-1185">Reference proteome</keyword>
<dbReference type="Proteomes" id="UP000602198">
    <property type="component" value="Unassembled WGS sequence"/>
</dbReference>
<keyword evidence="4" id="KW-0964">Secreted</keyword>
<organism evidence="12 13">
    <name type="scientific">Nocardia acididurans</name>
    <dbReference type="NCBI Taxonomy" id="2802282"/>
    <lineage>
        <taxon>Bacteria</taxon>
        <taxon>Bacillati</taxon>
        <taxon>Actinomycetota</taxon>
        <taxon>Actinomycetes</taxon>
        <taxon>Mycobacteriales</taxon>
        <taxon>Nocardiaceae</taxon>
        <taxon>Nocardia</taxon>
    </lineage>
</organism>
<dbReference type="SUPFAM" id="SSF55486">
    <property type="entry name" value="Metalloproteases ('zincins'), catalytic domain"/>
    <property type="match status" value="1"/>
</dbReference>
<dbReference type="InterPro" id="IPR050371">
    <property type="entry name" value="Fungal_virulence_M36"/>
</dbReference>
<evidence type="ECO:0000256" key="8">
    <source>
        <dbReference type="ARBA" id="ARBA00022833"/>
    </source>
</evidence>
<dbReference type="EMBL" id="JAERRJ010000020">
    <property type="protein sequence ID" value="MBL1079827.1"/>
    <property type="molecule type" value="Genomic_DNA"/>
</dbReference>
<keyword evidence="6" id="KW-0479">Metal-binding</keyword>
<comment type="similarity">
    <text evidence="3">Belongs to the peptidase M36 family.</text>
</comment>
<evidence type="ECO:0000256" key="2">
    <source>
        <dbReference type="ARBA" id="ARBA00004613"/>
    </source>
</evidence>
<dbReference type="Gene3D" id="3.10.170.10">
    <property type="match status" value="1"/>
</dbReference>
<dbReference type="PANTHER" id="PTHR33478">
    <property type="entry name" value="EXTRACELLULAR METALLOPROTEINASE MEP"/>
    <property type="match status" value="1"/>
</dbReference>
<keyword evidence="5" id="KW-0645">Protease</keyword>
<comment type="caution">
    <text evidence="12">The sequence shown here is derived from an EMBL/GenBank/DDBJ whole genome shotgun (WGS) entry which is preliminary data.</text>
</comment>
<feature type="compositionally biased region" description="Basic and acidic residues" evidence="11">
    <location>
        <begin position="1"/>
        <end position="16"/>
    </location>
</feature>
<proteinExistence type="inferred from homology"/>
<evidence type="ECO:0000313" key="12">
    <source>
        <dbReference type="EMBL" id="MBL1079827.1"/>
    </source>
</evidence>
<dbReference type="Gene3D" id="1.10.390.10">
    <property type="entry name" value="Neutral Protease Domain 2"/>
    <property type="match status" value="1"/>
</dbReference>
<sequence>MTAIIDRRNADFRVPRPPDIAGDEVPAEPDAPQTNPYTGHRESIIAEDRAFARPAATDADYIATAREYAASVASDLGFAPGEPVEFEADPTVTVTSEGMRVVSLTQTVNGIEVWSMSPKVWLHEGGEVDRLVGDTVSIPANISAKPTVPAEAAVRAAAVEAARTRTIHTNFGAETLPAVDISADVYERTSFQPRNDQPMTFSSGSFEKDITARLVYLYMGGHVRLVWLVALSRENLTAQYQAFVAADRSDPETPEILYFFDTNTYAIGGMVFRHNPAQGALVQTPFPLPADQYPMPVPPNMPSGFPLAWTEIQNGRLATDGNNCRAINGTTRQTFVVDATNGDGVFAPAENSPEQFVTNIFYFCNYMHDFFMMLGFDEASGNFQKVNRPGHGRGADPVIGQAHPGAVQGTANMSRSADGVSSVMNMGMVVHSGRHTANDADVVFHEYCHGVTIRLVGGMLDGLGLTEDQSRSMGEGWSDFFALTITNFARSEERTVVGDWVIDDPGGIRQRPYTEQYPGAFGDIGKRAGQVSGAGNADLSYRAVHNVGEIWCAALMQLTRNVSGALADRTRGYRVTWQAIVDALKLTPKNPTLLIARDAILRAFEAMRGGTLTEDEFTRVRHAAWTAFARYEMGVDAFCPNASFVGCVGGVALPDDVVV</sequence>
<evidence type="ECO:0000256" key="11">
    <source>
        <dbReference type="SAM" id="MobiDB-lite"/>
    </source>
</evidence>
<protein>
    <submittedName>
        <fullName evidence="12">M36 family metallopeptidase</fullName>
    </submittedName>
</protein>
<dbReference type="InterPro" id="IPR027268">
    <property type="entry name" value="Peptidase_M4/M1_CTD_sf"/>
</dbReference>
<keyword evidence="8" id="KW-0862">Zinc</keyword>
<evidence type="ECO:0000256" key="3">
    <source>
        <dbReference type="ARBA" id="ARBA00006006"/>
    </source>
</evidence>
<dbReference type="InterPro" id="IPR001842">
    <property type="entry name" value="Peptidase_M36"/>
</dbReference>
<evidence type="ECO:0000256" key="7">
    <source>
        <dbReference type="ARBA" id="ARBA00022801"/>
    </source>
</evidence>
<evidence type="ECO:0000256" key="6">
    <source>
        <dbReference type="ARBA" id="ARBA00022723"/>
    </source>
</evidence>
<evidence type="ECO:0000256" key="9">
    <source>
        <dbReference type="ARBA" id="ARBA00023049"/>
    </source>
</evidence>
<accession>A0ABS1MGM9</accession>
<evidence type="ECO:0000256" key="10">
    <source>
        <dbReference type="ARBA" id="ARBA00023145"/>
    </source>
</evidence>
<comment type="cofactor">
    <cofactor evidence="1">
        <name>Zn(2+)</name>
        <dbReference type="ChEBI" id="CHEBI:29105"/>
    </cofactor>
</comment>
<reference evidence="12 13" key="1">
    <citation type="submission" date="2021-01" db="EMBL/GenBank/DDBJ databases">
        <title>WGS of actinomycetes isolated from Thailand.</title>
        <authorList>
            <person name="Thawai C."/>
        </authorList>
    </citation>
    <scope>NUCLEOTIDE SEQUENCE [LARGE SCALE GENOMIC DNA]</scope>
    <source>
        <strain evidence="12 13">LPG 2</strain>
    </source>
</reference>
<dbReference type="RefSeq" id="WP_201957645.1">
    <property type="nucleotide sequence ID" value="NZ_JAERRJ010000020.1"/>
</dbReference>
<keyword evidence="7" id="KW-0378">Hydrolase</keyword>
<keyword evidence="10" id="KW-0865">Zymogen</keyword>
<keyword evidence="9" id="KW-0482">Metalloprotease</keyword>
<name>A0ABS1MGM9_9NOCA</name>
<dbReference type="PANTHER" id="PTHR33478:SF1">
    <property type="entry name" value="EXTRACELLULAR METALLOPROTEINASE MEP"/>
    <property type="match status" value="1"/>
</dbReference>
<dbReference type="Pfam" id="PF02128">
    <property type="entry name" value="Peptidase_M36"/>
    <property type="match status" value="1"/>
</dbReference>